<accession>A0A507BCP5</accession>
<comment type="caution">
    <text evidence="2">The sequence shown here is derived from an EMBL/GenBank/DDBJ whole genome shotgun (WGS) entry which is preliminary data.</text>
</comment>
<name>A0A507BCP5_9PEZI</name>
<reference evidence="2 3" key="1">
    <citation type="submission" date="2019-06" db="EMBL/GenBank/DDBJ databases">
        <title>Draft genome sequence of the filamentous fungus Phialemoniopsis curvata isolated from diesel fuel.</title>
        <authorList>
            <person name="Varaljay V.A."/>
            <person name="Lyon W.J."/>
            <person name="Crouch A.L."/>
            <person name="Drake C.E."/>
            <person name="Hollomon J.M."/>
            <person name="Nadeau L.J."/>
            <person name="Nunn H.S."/>
            <person name="Stevenson B.S."/>
            <person name="Bojanowski C.L."/>
            <person name="Crookes-Goodson W.J."/>
        </authorList>
    </citation>
    <scope>NUCLEOTIDE SEQUENCE [LARGE SCALE GENOMIC DNA]</scope>
    <source>
        <strain evidence="2 3">D216</strain>
    </source>
</reference>
<dbReference type="GeneID" id="41972563"/>
<dbReference type="InterPro" id="IPR027417">
    <property type="entry name" value="P-loop_NTPase"/>
</dbReference>
<dbReference type="Proteomes" id="UP000319257">
    <property type="component" value="Unassembled WGS sequence"/>
</dbReference>
<dbReference type="STRING" id="1093900.A0A507BCP5"/>
<feature type="compositionally biased region" description="Basic and acidic residues" evidence="1">
    <location>
        <begin position="523"/>
        <end position="537"/>
    </location>
</feature>
<dbReference type="InterPro" id="IPR040632">
    <property type="entry name" value="Sulfotransfer_4"/>
</dbReference>
<evidence type="ECO:0000313" key="3">
    <source>
        <dbReference type="Proteomes" id="UP000319257"/>
    </source>
</evidence>
<proteinExistence type="predicted"/>
<gene>
    <name evidence="2" type="ORF">E0L32_005116</name>
</gene>
<dbReference type="InParanoid" id="A0A507BCP5"/>
<feature type="region of interest" description="Disordered" evidence="1">
    <location>
        <begin position="474"/>
        <end position="555"/>
    </location>
</feature>
<evidence type="ECO:0000256" key="1">
    <source>
        <dbReference type="SAM" id="MobiDB-lite"/>
    </source>
</evidence>
<protein>
    <submittedName>
        <fullName evidence="2">Uncharacterized protein</fullName>
    </submittedName>
</protein>
<organism evidence="2 3">
    <name type="scientific">Thyridium curvatum</name>
    <dbReference type="NCBI Taxonomy" id="1093900"/>
    <lineage>
        <taxon>Eukaryota</taxon>
        <taxon>Fungi</taxon>
        <taxon>Dikarya</taxon>
        <taxon>Ascomycota</taxon>
        <taxon>Pezizomycotina</taxon>
        <taxon>Sordariomycetes</taxon>
        <taxon>Sordariomycetidae</taxon>
        <taxon>Thyridiales</taxon>
        <taxon>Thyridiaceae</taxon>
        <taxon>Thyridium</taxon>
    </lineage>
</organism>
<dbReference type="AlphaFoldDB" id="A0A507BCP5"/>
<feature type="region of interest" description="Disordered" evidence="1">
    <location>
        <begin position="292"/>
        <end position="321"/>
    </location>
</feature>
<keyword evidence="3" id="KW-1185">Reference proteome</keyword>
<dbReference type="OrthoDB" id="408152at2759"/>
<dbReference type="RefSeq" id="XP_030996432.1">
    <property type="nucleotide sequence ID" value="XM_031139602.1"/>
</dbReference>
<sequence>MGVAPSVPRDPTRKVEVIGAGLSRTGTSTFAIVMERLLNGPVHHGGSQLIGREDAYLRKCHDLFVHKHDRQRTLKNLRDLTAGFVAVCDAPLNGFIPELCELYPDAKVICVERDKEKWWNSMKPVVDTGTARWLFVLLWPVPGWRWIPYVGRDIISRFKDVYGFDLSPDAYDANTEYLKAVVPKGRLHFVSLKGDWKPFCKILDRPVPDEPLPHVNDASSTDKLAMGMILRAGTLWLMILAVFGLVDYFRNQQVSRTWTSEIWEPMSATKELRSQTAAEASPSAAIGAVLQAAPARHRQARPGESFPPPEPTDSMATQDAAQNSSMLRVDGCIICPAGAEKMKAFIDSEDGVADVKGRTAVAGSLNPANDDIRSLSTQVDVSWRPLPRRLDCRSLAGISRHRRLADARSSQARRRSRNLGYVERVAAVGRQCRRGRRVERLVERVARFPPDAPRADRQGDILSQTVPARLVVVVPPVPGPDQPRGDARRQGPQGHEAGADDGRVDLDARPDAERDGVVAPVDRGSRVDGLLEGRDAPDGDAADATDFQPISHEIS</sequence>
<dbReference type="EMBL" id="SKBQ01000026">
    <property type="protein sequence ID" value="TPX14721.1"/>
    <property type="molecule type" value="Genomic_DNA"/>
</dbReference>
<dbReference type="PANTHER" id="PTHR36978">
    <property type="entry name" value="P-LOOP CONTAINING NUCLEOTIDE TRIPHOSPHATE HYDROLASE"/>
    <property type="match status" value="1"/>
</dbReference>
<feature type="compositionally biased region" description="Basic and acidic residues" evidence="1">
    <location>
        <begin position="497"/>
        <end position="516"/>
    </location>
</feature>
<dbReference type="SUPFAM" id="SSF52540">
    <property type="entry name" value="P-loop containing nucleoside triphosphate hydrolases"/>
    <property type="match status" value="1"/>
</dbReference>
<dbReference type="Gene3D" id="3.40.50.300">
    <property type="entry name" value="P-loop containing nucleotide triphosphate hydrolases"/>
    <property type="match status" value="1"/>
</dbReference>
<evidence type="ECO:0000313" key="2">
    <source>
        <dbReference type="EMBL" id="TPX14721.1"/>
    </source>
</evidence>
<dbReference type="PANTHER" id="PTHR36978:SF3">
    <property type="entry name" value="P-LOOP CONTAINING NUCLEOSIDE TRIPHOSPHATE HYDROLASE PROTEIN"/>
    <property type="match status" value="1"/>
</dbReference>
<dbReference type="Pfam" id="PF17784">
    <property type="entry name" value="Sulfotransfer_4"/>
    <property type="match status" value="1"/>
</dbReference>